<keyword evidence="3" id="KW-1185">Reference proteome</keyword>
<organism evidence="2 3">
    <name type="scientific">Apiospora saccharicola</name>
    <dbReference type="NCBI Taxonomy" id="335842"/>
    <lineage>
        <taxon>Eukaryota</taxon>
        <taxon>Fungi</taxon>
        <taxon>Dikarya</taxon>
        <taxon>Ascomycota</taxon>
        <taxon>Pezizomycotina</taxon>
        <taxon>Sordariomycetes</taxon>
        <taxon>Xylariomycetidae</taxon>
        <taxon>Amphisphaeriales</taxon>
        <taxon>Apiosporaceae</taxon>
        <taxon>Apiospora</taxon>
    </lineage>
</organism>
<dbReference type="Proteomes" id="UP001446871">
    <property type="component" value="Unassembled WGS sequence"/>
</dbReference>
<dbReference type="EMBL" id="JAQQWM010000002">
    <property type="protein sequence ID" value="KAK8077091.1"/>
    <property type="molecule type" value="Genomic_DNA"/>
</dbReference>
<evidence type="ECO:0000313" key="3">
    <source>
        <dbReference type="Proteomes" id="UP001446871"/>
    </source>
</evidence>
<name>A0ABR1W3D4_9PEZI</name>
<feature type="region of interest" description="Disordered" evidence="1">
    <location>
        <begin position="70"/>
        <end position="96"/>
    </location>
</feature>
<sequence>MASALYSLLGFFKNEPPFQPFVDQHIIYPYFVPISPHWAEVETSIFQLVGLDPDTTYRIFPPEYFYPPRLPRTAQGPRATPVLLRPRDRHSRTSIPRLVSTSQLSIRGQTTTASA</sequence>
<gene>
    <name evidence="2" type="ORF">PG996_003261</name>
</gene>
<accession>A0ABR1W3D4</accession>
<protein>
    <submittedName>
        <fullName evidence="2">Uncharacterized protein</fullName>
    </submittedName>
</protein>
<evidence type="ECO:0000313" key="2">
    <source>
        <dbReference type="EMBL" id="KAK8077091.1"/>
    </source>
</evidence>
<evidence type="ECO:0000256" key="1">
    <source>
        <dbReference type="SAM" id="MobiDB-lite"/>
    </source>
</evidence>
<proteinExistence type="predicted"/>
<reference evidence="2 3" key="1">
    <citation type="submission" date="2023-01" db="EMBL/GenBank/DDBJ databases">
        <title>Analysis of 21 Apiospora genomes using comparative genomics revels a genus with tremendous synthesis potential of carbohydrate active enzymes and secondary metabolites.</title>
        <authorList>
            <person name="Sorensen T."/>
        </authorList>
    </citation>
    <scope>NUCLEOTIDE SEQUENCE [LARGE SCALE GENOMIC DNA]</scope>
    <source>
        <strain evidence="2 3">CBS 83171</strain>
    </source>
</reference>
<comment type="caution">
    <text evidence="2">The sequence shown here is derived from an EMBL/GenBank/DDBJ whole genome shotgun (WGS) entry which is preliminary data.</text>
</comment>